<dbReference type="InterPro" id="IPR028244">
    <property type="entry name" value="T6SS_Rhs_Vgr_dom"/>
</dbReference>
<dbReference type="EMBL" id="CP098732">
    <property type="protein sequence ID" value="USE83919.1"/>
    <property type="molecule type" value="Genomic_DNA"/>
</dbReference>
<feature type="domain" description="Putative type VI secretion system Rhs element associated Vgr" evidence="5">
    <location>
        <begin position="565"/>
        <end position="672"/>
    </location>
</feature>
<evidence type="ECO:0000259" key="4">
    <source>
        <dbReference type="Pfam" id="PF10106"/>
    </source>
</evidence>
<feature type="compositionally biased region" description="Basic and acidic residues" evidence="2">
    <location>
        <begin position="606"/>
        <end position="619"/>
    </location>
</feature>
<dbReference type="Pfam" id="PF04717">
    <property type="entry name" value="Phage_base_V"/>
    <property type="match status" value="1"/>
</dbReference>
<dbReference type="KEGG" id="atz:M5E07_03535"/>
<dbReference type="InterPro" id="IPR006531">
    <property type="entry name" value="Gp5/Vgr_OB"/>
</dbReference>
<evidence type="ECO:0000259" key="5">
    <source>
        <dbReference type="Pfam" id="PF13296"/>
    </source>
</evidence>
<evidence type="ECO:0000259" key="3">
    <source>
        <dbReference type="Pfam" id="PF04717"/>
    </source>
</evidence>
<dbReference type="NCBIfam" id="TIGR03361">
    <property type="entry name" value="VI_Rhs_Vgr"/>
    <property type="match status" value="1"/>
</dbReference>
<accession>A0AAE9LSP7</accession>
<dbReference type="SUPFAM" id="SSF69255">
    <property type="entry name" value="gp5 N-terminal domain-like"/>
    <property type="match status" value="1"/>
</dbReference>
<dbReference type="Gene3D" id="3.55.50.10">
    <property type="entry name" value="Baseplate protein-like domains"/>
    <property type="match status" value="1"/>
</dbReference>
<sequence>MLNHIYAAFEQLGFTTQKRVLHIQFANALLNQQVYLQRIDGTHGLNQGLTASLICLSTHAFIPLKQFIGCQVAIDQVTDTGQLSRITGIITQAQAGASDGALTLYRLTLEDPTTLWKQRRNSRVFMNKNVVDVVNILFQEWQQKSPLFAASLSLDLAGLSREYDIRPFIMQSNESDYDFLTRLLRSEGISWLIDEAQTLLAQIHQPIQAQKLRLIDDNQHYQALPRRSVRFHQSSAVQAVDSITHWQAQRQLQPTAVHVQRWQADALTQDDGAGSVQSKHQQSEQYDVASLGLEQAWHFSPAWMQDLNGEDGATASGNPQLEQFNQQLSDYYNAQAKHFCAQSTVRDAHVGYWFELQDHPEINQHSGADKEFLITEKTFYSQNNLPKDLNQQLEQLLQQSHWQFTSTLSSIASEQRQGNLLSLQRRHIKTVPAYHPEQHRPTAHPQRAQVVGPNGEEIHVDAWGRIKVRFLFTRNEDHTHDGGAGSNDNDTDSAWVDVLTPWAGEGYGARFLPRIGEIVVIDFFQGDIDRPFVVGRLHEAQRSPTKFDNAGQLPDTKKLAGIKSKEYQGEGFNQLRFDDTTGQISAQLQSSHAASQLNLGKLSHPKATEESEDRGEGFELRTDQWGAVRAGQGLLISTYKQDQAKGDHLDSELAKKQLEGSQTNSKALSDIAKNQQTDEIESIEQLKEFADQIQEQIAKFEKALLLLNSPDGIGLSTNADIHVSADGQINQFAGDSINFTTQKNLITHVSGKASLFAAQGGIKQVAAKGKFEMQAQSDALSILAKQNIQIVSTEDRIEITSPKEIVITAGGSQLKIDGSGIFPTTSGKFEVKAGQHVFTSGANVNSNAPQLPKSKSLKGALELLRTYGGDNFFKQNSYKVIDSLGKQLIGKLDANGFAKVTGIAPGAAKVIFEKDETSAWAPSSDFKRDYTWAEPVEKVAASLSSALGQNMKQQLTSSLLSMDKNSLKNIGKNTLNDLAEQTVGQIKDQVSNTALNAVSKQLNVNISPDQMKSLVQIAMNPSQSVDMIKAQGVGFVKDQATTKLAKATKMDSILQQGIVDRFHSKNDG</sequence>
<dbReference type="Pfam" id="PF13296">
    <property type="entry name" value="T6SS_Vgr"/>
    <property type="match status" value="1"/>
</dbReference>
<proteinExistence type="inferred from homology"/>
<evidence type="ECO:0000313" key="7">
    <source>
        <dbReference type="Proteomes" id="UP001056716"/>
    </source>
</evidence>
<organism evidence="6 7">
    <name type="scientific">Acinetobacter tibetensis</name>
    <dbReference type="NCBI Taxonomy" id="2943497"/>
    <lineage>
        <taxon>Bacteria</taxon>
        <taxon>Pseudomonadati</taxon>
        <taxon>Pseudomonadota</taxon>
        <taxon>Gammaproteobacteria</taxon>
        <taxon>Moraxellales</taxon>
        <taxon>Moraxellaceae</taxon>
        <taxon>Acinetobacter</taxon>
    </lineage>
</organism>
<protein>
    <submittedName>
        <fullName evidence="6">Type VI secretion system tip protein VgrG</fullName>
    </submittedName>
</protein>
<feature type="domain" description="Gp5/Type VI secretion system Vgr protein OB-fold" evidence="3">
    <location>
        <begin position="489"/>
        <end position="538"/>
    </location>
</feature>
<name>A0AAE9LSP7_9GAMM</name>
<dbReference type="InterPro" id="IPR018769">
    <property type="entry name" value="VgrG2_DUF2345"/>
</dbReference>
<dbReference type="Pfam" id="PF05954">
    <property type="entry name" value="Phage_GPD"/>
    <property type="match status" value="1"/>
</dbReference>
<comment type="similarity">
    <text evidence="1">Belongs to the VgrG protein family.</text>
</comment>
<dbReference type="Gene3D" id="4.10.220.110">
    <property type="match status" value="1"/>
</dbReference>
<dbReference type="AlphaFoldDB" id="A0AAE9LSP7"/>
<evidence type="ECO:0000256" key="1">
    <source>
        <dbReference type="ARBA" id="ARBA00005558"/>
    </source>
</evidence>
<gene>
    <name evidence="6" type="ORF">M5E07_03535</name>
</gene>
<dbReference type="InterPro" id="IPR037026">
    <property type="entry name" value="Vgr_OB-fold_dom_sf"/>
</dbReference>
<evidence type="ECO:0000256" key="2">
    <source>
        <dbReference type="SAM" id="MobiDB-lite"/>
    </source>
</evidence>
<dbReference type="InterPro" id="IPR017847">
    <property type="entry name" value="T6SS_RhsGE_Vgr_subset"/>
</dbReference>
<dbReference type="Gene3D" id="2.40.50.230">
    <property type="entry name" value="Gp5 N-terminal domain"/>
    <property type="match status" value="1"/>
</dbReference>
<dbReference type="Gene3D" id="2.30.110.50">
    <property type="match status" value="1"/>
</dbReference>
<keyword evidence="7" id="KW-1185">Reference proteome</keyword>
<dbReference type="InterPro" id="IPR006533">
    <property type="entry name" value="T6SS_Vgr_RhsGE"/>
</dbReference>
<reference evidence="6" key="1">
    <citation type="submission" date="2022-06" db="EMBL/GenBank/DDBJ databases">
        <title>Isolation, identification and characterization of iprodione-degrading strains in Lhasa, Tibet.</title>
        <authorList>
            <person name="Pan H."/>
        </authorList>
    </citation>
    <scope>NUCLEOTIDE SEQUENCE</scope>
    <source>
        <strain evidence="6">Y-23</strain>
    </source>
</reference>
<dbReference type="Proteomes" id="UP001056716">
    <property type="component" value="Chromosome"/>
</dbReference>
<dbReference type="SUPFAM" id="SSF69279">
    <property type="entry name" value="Phage tail proteins"/>
    <property type="match status" value="1"/>
</dbReference>
<evidence type="ECO:0000313" key="6">
    <source>
        <dbReference type="EMBL" id="USE83919.1"/>
    </source>
</evidence>
<dbReference type="Pfam" id="PF10106">
    <property type="entry name" value="DUF2345"/>
    <property type="match status" value="1"/>
</dbReference>
<feature type="domain" description="DUF2345" evidence="4">
    <location>
        <begin position="695"/>
        <end position="841"/>
    </location>
</feature>
<dbReference type="NCBIfam" id="TIGR01646">
    <property type="entry name" value="vgr_GE"/>
    <property type="match status" value="1"/>
</dbReference>
<dbReference type="RefSeq" id="WP_252221970.1">
    <property type="nucleotide sequence ID" value="NZ_CP098732.1"/>
</dbReference>
<feature type="region of interest" description="Disordered" evidence="2">
    <location>
        <begin position="595"/>
        <end position="619"/>
    </location>
</feature>